<dbReference type="SUPFAM" id="SSF53474">
    <property type="entry name" value="alpha/beta-Hydrolases"/>
    <property type="match status" value="1"/>
</dbReference>
<dbReference type="PANTHER" id="PTHR37471">
    <property type="entry name" value="UNNAMED PRODUCT"/>
    <property type="match status" value="1"/>
</dbReference>
<dbReference type="EMBL" id="KQ241746">
    <property type="protein sequence ID" value="KNC84700.1"/>
    <property type="molecule type" value="Genomic_DNA"/>
</dbReference>
<dbReference type="eggNOG" id="ENOG502QW6Q">
    <property type="taxonomic scope" value="Eukaryota"/>
</dbReference>
<keyword evidence="2" id="KW-1185">Reference proteome</keyword>
<dbReference type="PANTHER" id="PTHR37471:SF1">
    <property type="entry name" value="AB HYDROLASE-1 DOMAIN-CONTAINING PROTEIN"/>
    <property type="match status" value="1"/>
</dbReference>
<dbReference type="RefSeq" id="XP_014158602.1">
    <property type="nucleotide sequence ID" value="XM_014303127.1"/>
</dbReference>
<organism evidence="1 2">
    <name type="scientific">Sphaeroforma arctica JP610</name>
    <dbReference type="NCBI Taxonomy" id="667725"/>
    <lineage>
        <taxon>Eukaryota</taxon>
        <taxon>Ichthyosporea</taxon>
        <taxon>Ichthyophonida</taxon>
        <taxon>Sphaeroforma</taxon>
    </lineage>
</organism>
<evidence type="ECO:0000313" key="1">
    <source>
        <dbReference type="EMBL" id="KNC84700.1"/>
    </source>
</evidence>
<dbReference type="STRING" id="667725.A0A0L0G6Q7"/>
<evidence type="ECO:0008006" key="3">
    <source>
        <dbReference type="Google" id="ProtNLM"/>
    </source>
</evidence>
<gene>
    <name evidence="1" type="ORF">SARC_03075</name>
</gene>
<dbReference type="InterPro" id="IPR029058">
    <property type="entry name" value="AB_hydrolase_fold"/>
</dbReference>
<accession>A0A0L0G6Q7</accession>
<reference evidence="1 2" key="1">
    <citation type="submission" date="2011-02" db="EMBL/GenBank/DDBJ databases">
        <title>The Genome Sequence of Sphaeroforma arctica JP610.</title>
        <authorList>
            <consortium name="The Broad Institute Genome Sequencing Platform"/>
            <person name="Russ C."/>
            <person name="Cuomo C."/>
            <person name="Young S.K."/>
            <person name="Zeng Q."/>
            <person name="Gargeya S."/>
            <person name="Alvarado L."/>
            <person name="Berlin A."/>
            <person name="Chapman S.B."/>
            <person name="Chen Z."/>
            <person name="Freedman E."/>
            <person name="Gellesch M."/>
            <person name="Goldberg J."/>
            <person name="Griggs A."/>
            <person name="Gujja S."/>
            <person name="Heilman E."/>
            <person name="Heiman D."/>
            <person name="Howarth C."/>
            <person name="Mehta T."/>
            <person name="Neiman D."/>
            <person name="Pearson M."/>
            <person name="Roberts A."/>
            <person name="Saif S."/>
            <person name="Shea T."/>
            <person name="Shenoy N."/>
            <person name="Sisk P."/>
            <person name="Stolte C."/>
            <person name="Sykes S."/>
            <person name="White J."/>
            <person name="Yandava C."/>
            <person name="Burger G."/>
            <person name="Gray M.W."/>
            <person name="Holland P.W.H."/>
            <person name="King N."/>
            <person name="Lang F.B.F."/>
            <person name="Roger A.J."/>
            <person name="Ruiz-Trillo I."/>
            <person name="Haas B."/>
            <person name="Nusbaum C."/>
            <person name="Birren B."/>
        </authorList>
    </citation>
    <scope>NUCLEOTIDE SEQUENCE [LARGE SCALE GENOMIC DNA]</scope>
    <source>
        <strain evidence="1 2">JP610</strain>
    </source>
</reference>
<sequence length="371" mass="42292">MHVNTLFTGVRTFVRFTQSWNFACRLSRDELVSFFAAGLCSKAVAALSPEQKENLNALVNTLREKGLIVAPESDREGVRYMAHIMEPLRVIHRPLITYIWSHYVALLTKVIITMAGFQYRNNGALNYWYRPGKATMDNREAAEENKPVPFVFLHGLGMGLAPYLHFILQLVTHVTSRRSDLYVLEMPYVALRLAAEVPSMDTKAAAIQTVLKRDGYESANFIGHNFGTLVLARLCKMHPEVVASGTFVDPICFLLFLPDVLKNFIYTSPKCARDWTRYLLCSRELYTQHTLCRNFWWYQLTLFAYEFPPNINVLFSDNDNIIPVAAIKEYLRENQASVKHVEVLQAADHGQFIANFAWQAAILEQALSEAA</sequence>
<dbReference type="OrthoDB" id="6431331at2759"/>
<name>A0A0L0G6Q7_9EUKA</name>
<dbReference type="GeneID" id="25903579"/>
<proteinExistence type="predicted"/>
<protein>
    <recommendedName>
        <fullName evidence="3">AB hydrolase-1 domain-containing protein</fullName>
    </recommendedName>
</protein>
<dbReference type="Gene3D" id="3.40.50.1820">
    <property type="entry name" value="alpha/beta hydrolase"/>
    <property type="match status" value="1"/>
</dbReference>
<dbReference type="Proteomes" id="UP000054560">
    <property type="component" value="Unassembled WGS sequence"/>
</dbReference>
<dbReference type="AlphaFoldDB" id="A0A0L0G6Q7"/>
<evidence type="ECO:0000313" key="2">
    <source>
        <dbReference type="Proteomes" id="UP000054560"/>
    </source>
</evidence>